<evidence type="ECO:0000313" key="3">
    <source>
        <dbReference type="Proteomes" id="UP001454489"/>
    </source>
</evidence>
<evidence type="ECO:0000259" key="1">
    <source>
        <dbReference type="Pfam" id="PF13349"/>
    </source>
</evidence>
<dbReference type="Gene3D" id="2.160.20.120">
    <property type="match status" value="1"/>
</dbReference>
<dbReference type="EMBL" id="JBBMEX010000002">
    <property type="protein sequence ID" value="MEQ2556818.1"/>
    <property type="molecule type" value="Genomic_DNA"/>
</dbReference>
<keyword evidence="3" id="KW-1185">Reference proteome</keyword>
<dbReference type="RefSeq" id="WP_353529890.1">
    <property type="nucleotide sequence ID" value="NZ_JBBMEX010000002.1"/>
</dbReference>
<evidence type="ECO:0000313" key="2">
    <source>
        <dbReference type="EMBL" id="MEQ2556818.1"/>
    </source>
</evidence>
<name>A0ABV1HAS6_9FIRM</name>
<dbReference type="PROSITE" id="PS51257">
    <property type="entry name" value="PROKAR_LIPOPROTEIN"/>
    <property type="match status" value="1"/>
</dbReference>
<sequence>MKKFVKGCLILAAVCAVLGGVACVTGLVLGAGTRELQQAFRESGLKDWIWEIGSDSSEESFDWEKESDVSKTLDSFSSEEIDSLEIELKYGTLDIEESDTDEVTVKVEKDQEKCKATVNDRVLKIEDTREKGIKGHNYHVLLLIPKGMEFDQIKIDNDAGTVDAHDTTLKAQNINFKVSAGEIMAERLETEKLKLRVGAGNADIDELKTSDADLTCGVGNIDVKLMGTEKDYNYQVSCGVGNISINDQDFSSLGKDKTVDHGAKKEIRLDCGVGNITLVTEKEEI</sequence>
<dbReference type="Proteomes" id="UP001454489">
    <property type="component" value="Unassembled WGS sequence"/>
</dbReference>
<proteinExistence type="predicted"/>
<gene>
    <name evidence="2" type="ORF">WMO43_02835</name>
</gene>
<feature type="domain" description="DUF4097" evidence="1">
    <location>
        <begin position="81"/>
        <end position="229"/>
    </location>
</feature>
<comment type="caution">
    <text evidence="2">The sequence shown here is derived from an EMBL/GenBank/DDBJ whole genome shotgun (WGS) entry which is preliminary data.</text>
</comment>
<dbReference type="InterPro" id="IPR025164">
    <property type="entry name" value="Toastrack_DUF4097"/>
</dbReference>
<dbReference type="Pfam" id="PF13349">
    <property type="entry name" value="DUF4097"/>
    <property type="match status" value="1"/>
</dbReference>
<protein>
    <submittedName>
        <fullName evidence="2">DUF4097 family beta strand repeat-containing protein</fullName>
    </submittedName>
</protein>
<reference evidence="2 3" key="1">
    <citation type="submission" date="2024-03" db="EMBL/GenBank/DDBJ databases">
        <title>Human intestinal bacterial collection.</title>
        <authorList>
            <person name="Pauvert C."/>
            <person name="Hitch T.C.A."/>
            <person name="Clavel T."/>
        </authorList>
    </citation>
    <scope>NUCLEOTIDE SEQUENCE [LARGE SCALE GENOMIC DNA]</scope>
    <source>
        <strain evidence="2 3">CLA-AA-H185</strain>
    </source>
</reference>
<accession>A0ABV1HAS6</accession>
<organism evidence="2 3">
    <name type="scientific">Maccoyibacter intestinihominis</name>
    <dbReference type="NCBI Taxonomy" id="3133499"/>
    <lineage>
        <taxon>Bacteria</taxon>
        <taxon>Bacillati</taxon>
        <taxon>Bacillota</taxon>
        <taxon>Clostridia</taxon>
        <taxon>Lachnospirales</taxon>
        <taxon>Lachnospiraceae</taxon>
        <taxon>Maccoyibacter</taxon>
    </lineage>
</organism>